<sequence>MTFIVGTGPTELHAHIDLDHRITATIQPGTTPAVTVLDVTCSDGHWAVLATLNTDTTGKEPR</sequence>
<name>A0A365PAF2_9ACTN</name>
<proteinExistence type="predicted"/>
<evidence type="ECO:0000313" key="2">
    <source>
        <dbReference type="Proteomes" id="UP000252187"/>
    </source>
</evidence>
<organism evidence="1 2">
    <name type="scientific">Dietzia maris</name>
    <dbReference type="NCBI Taxonomy" id="37915"/>
    <lineage>
        <taxon>Bacteria</taxon>
        <taxon>Bacillati</taxon>
        <taxon>Actinomycetota</taxon>
        <taxon>Actinomycetes</taxon>
        <taxon>Mycobacteriales</taxon>
        <taxon>Dietziaceae</taxon>
        <taxon>Dietzia</taxon>
    </lineage>
</organism>
<dbReference type="GeneID" id="97371798"/>
<dbReference type="EMBL" id="QNTT01000018">
    <property type="protein sequence ID" value="RBA36847.1"/>
    <property type="molecule type" value="Genomic_DNA"/>
</dbReference>
<dbReference type="RefSeq" id="WP_119192530.1">
    <property type="nucleotide sequence ID" value="NZ_JBITUO010000016.1"/>
</dbReference>
<evidence type="ECO:0000313" key="1">
    <source>
        <dbReference type="EMBL" id="RBA36847.1"/>
    </source>
</evidence>
<gene>
    <name evidence="1" type="ORF">DQ226_08675</name>
</gene>
<comment type="caution">
    <text evidence="1">The sequence shown here is derived from an EMBL/GenBank/DDBJ whole genome shotgun (WGS) entry which is preliminary data.</text>
</comment>
<dbReference type="AlphaFoldDB" id="A0A365PAF2"/>
<accession>A0A365PAF2</accession>
<protein>
    <submittedName>
        <fullName evidence="1">Uncharacterized protein</fullName>
    </submittedName>
</protein>
<dbReference type="Proteomes" id="UP000252187">
    <property type="component" value="Unassembled WGS sequence"/>
</dbReference>
<reference evidence="1 2" key="1">
    <citation type="submission" date="2018-06" db="EMBL/GenBank/DDBJ databases">
        <title>Whole genome sequencing of four bacterial strains from South Shetland trench revealing bio-synthetic gene clusters.</title>
        <authorList>
            <person name="Abdel-Mageed W.M."/>
            <person name="Lehri B."/>
            <person name="Jarmusch S.A."/>
            <person name="Miranda K."/>
            <person name="Goodfellow M."/>
            <person name="Jaspars M."/>
            <person name="Karlyshev A.V."/>
        </authorList>
    </citation>
    <scope>NUCLEOTIDE SEQUENCE [LARGE SCALE GENOMIC DNA]</scope>
    <source>
        <strain evidence="1 2">SST1</strain>
    </source>
</reference>